<evidence type="ECO:0000256" key="2">
    <source>
        <dbReference type="ARBA" id="ARBA00005297"/>
    </source>
</evidence>
<organism evidence="7 8">
    <name type="scientific">Bacillus chungangensis</name>
    <dbReference type="NCBI Taxonomy" id="587633"/>
    <lineage>
        <taxon>Bacteria</taxon>
        <taxon>Bacillati</taxon>
        <taxon>Bacillota</taxon>
        <taxon>Bacilli</taxon>
        <taxon>Bacillales</taxon>
        <taxon>Bacillaceae</taxon>
        <taxon>Bacillus</taxon>
    </lineage>
</organism>
<evidence type="ECO:0000313" key="8">
    <source>
        <dbReference type="Proteomes" id="UP001223586"/>
    </source>
</evidence>
<accession>A0ABT9WUE9</accession>
<evidence type="ECO:0000259" key="6">
    <source>
        <dbReference type="Pfam" id="PF00425"/>
    </source>
</evidence>
<comment type="caution">
    <text evidence="7">The sequence shown here is derived from an EMBL/GenBank/DDBJ whole genome shotgun (WGS) entry which is preliminary data.</text>
</comment>
<dbReference type="PANTHER" id="PTHR42839">
    <property type="entry name" value="ISOCHORISMATE SYNTHASE ENTC"/>
    <property type="match status" value="1"/>
</dbReference>
<dbReference type="EMBL" id="JAUSTT010000016">
    <property type="protein sequence ID" value="MDQ0176931.1"/>
    <property type="molecule type" value="Genomic_DNA"/>
</dbReference>
<evidence type="ECO:0000256" key="3">
    <source>
        <dbReference type="ARBA" id="ARBA00012824"/>
    </source>
</evidence>
<keyword evidence="8" id="KW-1185">Reference proteome</keyword>
<proteinExistence type="inferred from homology"/>
<name>A0ABT9WUE9_9BACI</name>
<dbReference type="NCBIfam" id="TIGR00543">
    <property type="entry name" value="isochor_syn"/>
    <property type="match status" value="1"/>
</dbReference>
<comment type="catalytic activity">
    <reaction evidence="1">
        <text>chorismate = isochorismate</text>
        <dbReference type="Rhea" id="RHEA:18985"/>
        <dbReference type="ChEBI" id="CHEBI:29748"/>
        <dbReference type="ChEBI" id="CHEBI:29780"/>
        <dbReference type="EC" id="5.4.4.2"/>
    </reaction>
</comment>
<keyword evidence="7" id="KW-0223">Dioxygenase</keyword>
<evidence type="ECO:0000256" key="5">
    <source>
        <dbReference type="ARBA" id="ARBA00041564"/>
    </source>
</evidence>
<dbReference type="Gene3D" id="3.60.120.10">
    <property type="entry name" value="Anthranilate synthase"/>
    <property type="match status" value="1"/>
</dbReference>
<dbReference type="EC" id="5.4.4.2" evidence="3"/>
<dbReference type="SUPFAM" id="SSF56322">
    <property type="entry name" value="ADC synthase"/>
    <property type="match status" value="1"/>
</dbReference>
<protein>
    <recommendedName>
        <fullName evidence="3">isochorismate synthase</fullName>
        <ecNumber evidence="3">5.4.4.2</ecNumber>
    </recommendedName>
    <alternativeName>
        <fullName evidence="5">Isochorismate mutase</fullName>
    </alternativeName>
</protein>
<dbReference type="InterPro" id="IPR005801">
    <property type="entry name" value="ADC_synthase"/>
</dbReference>
<keyword evidence="7" id="KW-0560">Oxidoreductase</keyword>
<sequence>MKTILESETQHAFQLALKKAKEMKQSILFSVTKKSPPAAPLDLYFSGKKLFQGERFYWKSLDDQMMITGLGIAKSFETDKEDARFQCIEEKWNDFLDQGVIINPFSIQGTGPLLFGGFTFDPLNTKGEEWSNFPNGLFYLPTLMQTIYKGNTYLTINIVCMPDDNLGRIEQIESIERQLIDNEQKLVSNLLEAVLINQEEIQPLEWKKAVKSVIKVLNESEMEKVVLARKMKLTFDKRMESDVILNRLWHEQHHSFIFCMEAMDHCFIGATPERLINKKGDVVFSTCLAGSTARSGDPAIDEELGQKLLNDEKNRYEHQLVVSMIRKVLQKYCKKLDIPAHPVLMKIRDIQHLYTPVSGKMLNDYSILQLIADLHPTPALGGVPKMEAMKLIRESEAMDRGFYAAPIGWMDYRGNGEFAVALRSGLMMGKEAYLYAGCGVVADSDPDDEYEETKIKFRPMIRSLGGQDI</sequence>
<dbReference type="GO" id="GO:0051213">
    <property type="term" value="F:dioxygenase activity"/>
    <property type="evidence" value="ECO:0007669"/>
    <property type="project" value="UniProtKB-KW"/>
</dbReference>
<comment type="similarity">
    <text evidence="2">Belongs to the isochorismate synthase family.</text>
</comment>
<dbReference type="Proteomes" id="UP001223586">
    <property type="component" value="Unassembled WGS sequence"/>
</dbReference>
<dbReference type="RefSeq" id="WP_307230477.1">
    <property type="nucleotide sequence ID" value="NZ_JAUSTT010000016.1"/>
</dbReference>
<dbReference type="PANTHER" id="PTHR42839:SF1">
    <property type="entry name" value="ISOCHORISMATE SYNTHASE MENF"/>
    <property type="match status" value="1"/>
</dbReference>
<reference evidence="7 8" key="1">
    <citation type="submission" date="2023-07" db="EMBL/GenBank/DDBJ databases">
        <title>Genomic Encyclopedia of Type Strains, Phase IV (KMG-IV): sequencing the most valuable type-strain genomes for metagenomic binning, comparative biology and taxonomic classification.</title>
        <authorList>
            <person name="Goeker M."/>
        </authorList>
    </citation>
    <scope>NUCLEOTIDE SEQUENCE [LARGE SCALE GENOMIC DNA]</scope>
    <source>
        <strain evidence="7 8">DSM 23837</strain>
    </source>
</reference>
<evidence type="ECO:0000256" key="1">
    <source>
        <dbReference type="ARBA" id="ARBA00000799"/>
    </source>
</evidence>
<evidence type="ECO:0000256" key="4">
    <source>
        <dbReference type="ARBA" id="ARBA00023235"/>
    </source>
</evidence>
<gene>
    <name evidence="7" type="ORF">J2S08_002789</name>
</gene>
<evidence type="ECO:0000313" key="7">
    <source>
        <dbReference type="EMBL" id="MDQ0176931.1"/>
    </source>
</evidence>
<keyword evidence="4 7" id="KW-0413">Isomerase</keyword>
<dbReference type="InterPro" id="IPR015890">
    <property type="entry name" value="Chorismate_C"/>
</dbReference>
<dbReference type="GO" id="GO:0008909">
    <property type="term" value="F:isochorismate synthase activity"/>
    <property type="evidence" value="ECO:0007669"/>
    <property type="project" value="UniProtKB-EC"/>
</dbReference>
<feature type="domain" description="Chorismate-utilising enzyme C-terminal" evidence="6">
    <location>
        <begin position="205"/>
        <end position="456"/>
    </location>
</feature>
<dbReference type="InterPro" id="IPR004561">
    <property type="entry name" value="IsoChor_synthase"/>
</dbReference>
<dbReference type="Pfam" id="PF00425">
    <property type="entry name" value="Chorismate_bind"/>
    <property type="match status" value="1"/>
</dbReference>